<comment type="cofactor">
    <cofactor evidence="1">
        <name>Mn(2+)</name>
        <dbReference type="ChEBI" id="CHEBI:29035"/>
    </cofactor>
</comment>
<organism evidence="10 11">
    <name type="scientific">Candidatus Scatomorpha merdipullorum</name>
    <dbReference type="NCBI Taxonomy" id="2840927"/>
    <lineage>
        <taxon>Bacteria</taxon>
        <taxon>Bacillati</taxon>
        <taxon>Bacillota</taxon>
        <taxon>Clostridia</taxon>
        <taxon>Eubacteriales</taxon>
        <taxon>Candidatus Scatomorpha</taxon>
    </lineage>
</organism>
<reference evidence="10" key="1">
    <citation type="submission" date="2020-10" db="EMBL/GenBank/DDBJ databases">
        <authorList>
            <person name="Gilroy R."/>
        </authorList>
    </citation>
    <scope>NUCLEOTIDE SEQUENCE</scope>
    <source>
        <strain evidence="10">ChiHjej10B9-9673</strain>
    </source>
</reference>
<dbReference type="InterPro" id="IPR028979">
    <property type="entry name" value="Ser_kin/Pase_Hpr-like_N_sf"/>
</dbReference>
<evidence type="ECO:0000313" key="10">
    <source>
        <dbReference type="EMBL" id="HIS67352.1"/>
    </source>
</evidence>
<evidence type="ECO:0000256" key="1">
    <source>
        <dbReference type="ARBA" id="ARBA00001936"/>
    </source>
</evidence>
<dbReference type="Pfam" id="PF01368">
    <property type="entry name" value="DHH"/>
    <property type="match status" value="1"/>
</dbReference>
<evidence type="ECO:0000256" key="6">
    <source>
        <dbReference type="ARBA" id="ARBA00032535"/>
    </source>
</evidence>
<keyword evidence="3" id="KW-0479">Metal-binding</keyword>
<gene>
    <name evidence="10" type="ORF">IAC18_07285</name>
</gene>
<dbReference type="FunFam" id="3.90.1640.10:FF:000001">
    <property type="entry name" value="Probable manganese-dependent inorganic pyrophosphatase"/>
    <property type="match status" value="1"/>
</dbReference>
<proteinExistence type="predicted"/>
<comment type="catalytic activity">
    <reaction evidence="7">
        <text>diphosphate + H2O = 2 phosphate + H(+)</text>
        <dbReference type="Rhea" id="RHEA:24576"/>
        <dbReference type="ChEBI" id="CHEBI:15377"/>
        <dbReference type="ChEBI" id="CHEBI:15378"/>
        <dbReference type="ChEBI" id="CHEBI:33019"/>
        <dbReference type="ChEBI" id="CHEBI:43474"/>
        <dbReference type="EC" id="3.6.1.1"/>
    </reaction>
</comment>
<keyword evidence="5" id="KW-0464">Manganese</keyword>
<dbReference type="PROSITE" id="PS51371">
    <property type="entry name" value="CBS"/>
    <property type="match status" value="2"/>
</dbReference>
<dbReference type="SUPFAM" id="SSF64182">
    <property type="entry name" value="DHH phosphoesterases"/>
    <property type="match status" value="1"/>
</dbReference>
<evidence type="ECO:0000256" key="2">
    <source>
        <dbReference type="ARBA" id="ARBA00012146"/>
    </source>
</evidence>
<dbReference type="InterPro" id="IPR000644">
    <property type="entry name" value="CBS_dom"/>
</dbReference>
<dbReference type="GO" id="GO:0046872">
    <property type="term" value="F:metal ion binding"/>
    <property type="evidence" value="ECO:0007669"/>
    <property type="project" value="UniProtKB-KW"/>
</dbReference>
<feature type="domain" description="CBS" evidence="9">
    <location>
        <begin position="65"/>
        <end position="134"/>
    </location>
</feature>
<dbReference type="EMBL" id="DVJK01000207">
    <property type="protein sequence ID" value="HIS67352.1"/>
    <property type="molecule type" value="Genomic_DNA"/>
</dbReference>
<evidence type="ECO:0000256" key="7">
    <source>
        <dbReference type="ARBA" id="ARBA00047820"/>
    </source>
</evidence>
<accession>A0A9D1FE05</accession>
<evidence type="ECO:0000256" key="5">
    <source>
        <dbReference type="ARBA" id="ARBA00023211"/>
    </source>
</evidence>
<dbReference type="InterPro" id="IPR038763">
    <property type="entry name" value="DHH_sf"/>
</dbReference>
<dbReference type="EC" id="3.6.1.1" evidence="2"/>
<dbReference type="InterPro" id="IPR038222">
    <property type="entry name" value="DHHA2_dom_sf"/>
</dbReference>
<dbReference type="Gene3D" id="3.10.310.20">
    <property type="entry name" value="DHHA2 domain"/>
    <property type="match status" value="1"/>
</dbReference>
<protein>
    <recommendedName>
        <fullName evidence="2">inorganic diphosphatase</fullName>
        <ecNumber evidence="2">3.6.1.1</ecNumber>
    </recommendedName>
    <alternativeName>
        <fullName evidence="6">Pyrophosphate phospho-hydrolase</fullName>
    </alternativeName>
</protein>
<evidence type="ECO:0000256" key="3">
    <source>
        <dbReference type="ARBA" id="ARBA00022723"/>
    </source>
</evidence>
<keyword evidence="8" id="KW-0129">CBS domain</keyword>
<keyword evidence="4 10" id="KW-0378">Hydrolase</keyword>
<dbReference type="PANTHER" id="PTHR12112">
    <property type="entry name" value="BNIP - RELATED"/>
    <property type="match status" value="1"/>
</dbReference>
<evidence type="ECO:0000256" key="8">
    <source>
        <dbReference type="PROSITE-ProRule" id="PRU00703"/>
    </source>
</evidence>
<dbReference type="Proteomes" id="UP000824001">
    <property type="component" value="Unassembled WGS sequence"/>
</dbReference>
<dbReference type="NCBIfam" id="NF011443">
    <property type="entry name" value="PRK14869.1-5"/>
    <property type="match status" value="1"/>
</dbReference>
<dbReference type="InterPro" id="IPR001667">
    <property type="entry name" value="DDH_dom"/>
</dbReference>
<dbReference type="AlphaFoldDB" id="A0A9D1FE05"/>
<dbReference type="InterPro" id="IPR004097">
    <property type="entry name" value="DHHA2"/>
</dbReference>
<evidence type="ECO:0000259" key="9">
    <source>
        <dbReference type="PROSITE" id="PS51371"/>
    </source>
</evidence>
<name>A0A9D1FE05_9FIRM</name>
<dbReference type="SMART" id="SM00116">
    <property type="entry name" value="CBS"/>
    <property type="match status" value="2"/>
</dbReference>
<dbReference type="NCBIfam" id="NF011442">
    <property type="entry name" value="PRK14869.1-4"/>
    <property type="match status" value="1"/>
</dbReference>
<sequence>MGDIFVTGHRNPDTDSIVAALAYANLQNALGERSYKAVRLGAVTDETARLLKRFDTDAPPLVKNMRTQVADLDYDRTPALDRSVPMDLAWRTMRDVGAGVVPIVDEDGKLFGMLSAGDIASYDMQTIMQNRIDNLPLFNLLSVLEGTLVNELNCAVSSVSGELYIALPQNYEDTALTNPDTILVCGDQPEIIDRAIASGVRCLIICRATLKPEWAEAGEDVCVISTPLSARRVSRIIYQALPVERIIERKDIVAFHLSDYLDDVREIMLKSRYRSYPVLNASGKVMGTISRFHLLRPRRKQVVLVDHNEAAQSVPALDQVEILEIIDHHRLADIQTAAPIRVRNEPVGSTNTILTAMYQERGIMPSPKIAGLMAGAILSDTVMFKSPTCTKRDIAMAERLARIAGVSLEDIGRELYAAGSTDGKSAEELFRADYKQFHIAEQNIGVSQITCVDADHLLSRKDEFLSLMSRLKDKQEFDLIILMITDVLQEGSHLFYVGSDEVIRQAFSKEPKDHYLFLKGVMSRKKQIIPMLTALWG</sequence>
<dbReference type="SMART" id="SM01131">
    <property type="entry name" value="DHHA2"/>
    <property type="match status" value="1"/>
</dbReference>
<dbReference type="Pfam" id="PF02833">
    <property type="entry name" value="DHHA2"/>
    <property type="match status" value="1"/>
</dbReference>
<dbReference type="SUPFAM" id="SSF54631">
    <property type="entry name" value="CBS-domain pair"/>
    <property type="match status" value="1"/>
</dbReference>
<dbReference type="InterPro" id="IPR046342">
    <property type="entry name" value="CBS_dom_sf"/>
</dbReference>
<dbReference type="Gene3D" id="3.10.580.10">
    <property type="entry name" value="CBS-domain"/>
    <property type="match status" value="1"/>
</dbReference>
<dbReference type="Gene3D" id="3.40.1390.20">
    <property type="entry name" value="HprK N-terminal domain-like"/>
    <property type="match status" value="1"/>
</dbReference>
<dbReference type="GO" id="GO:0004427">
    <property type="term" value="F:inorganic diphosphate phosphatase activity"/>
    <property type="evidence" value="ECO:0007669"/>
    <property type="project" value="UniProtKB-EC"/>
</dbReference>
<feature type="domain" description="CBS" evidence="9">
    <location>
        <begin position="247"/>
        <end position="304"/>
    </location>
</feature>
<comment type="caution">
    <text evidence="10">The sequence shown here is derived from an EMBL/GenBank/DDBJ whole genome shotgun (WGS) entry which is preliminary data.</text>
</comment>
<evidence type="ECO:0000256" key="4">
    <source>
        <dbReference type="ARBA" id="ARBA00022801"/>
    </source>
</evidence>
<dbReference type="SUPFAM" id="SSF75138">
    <property type="entry name" value="HprK N-terminal domain-like"/>
    <property type="match status" value="1"/>
</dbReference>
<dbReference type="PANTHER" id="PTHR12112:SF22">
    <property type="entry name" value="MANGANESE-DEPENDENT INORGANIC PYROPHOSPHATASE-RELATED"/>
    <property type="match status" value="1"/>
</dbReference>
<reference evidence="10" key="2">
    <citation type="journal article" date="2021" name="PeerJ">
        <title>Extensive microbial diversity within the chicken gut microbiome revealed by metagenomics and culture.</title>
        <authorList>
            <person name="Gilroy R."/>
            <person name="Ravi A."/>
            <person name="Getino M."/>
            <person name="Pursley I."/>
            <person name="Horton D.L."/>
            <person name="Alikhan N.F."/>
            <person name="Baker D."/>
            <person name="Gharbi K."/>
            <person name="Hall N."/>
            <person name="Watson M."/>
            <person name="Adriaenssens E.M."/>
            <person name="Foster-Nyarko E."/>
            <person name="Jarju S."/>
            <person name="Secka A."/>
            <person name="Antonio M."/>
            <person name="Oren A."/>
            <person name="Chaudhuri R.R."/>
            <person name="La Ragione R."/>
            <person name="Hildebrand F."/>
            <person name="Pallen M.J."/>
        </authorList>
    </citation>
    <scope>NUCLEOTIDE SEQUENCE</scope>
    <source>
        <strain evidence="10">ChiHjej10B9-9673</strain>
    </source>
</reference>
<evidence type="ECO:0000313" key="11">
    <source>
        <dbReference type="Proteomes" id="UP000824001"/>
    </source>
</evidence>
<dbReference type="GO" id="GO:0005737">
    <property type="term" value="C:cytoplasm"/>
    <property type="evidence" value="ECO:0007669"/>
    <property type="project" value="InterPro"/>
</dbReference>
<dbReference type="Pfam" id="PF00571">
    <property type="entry name" value="CBS"/>
    <property type="match status" value="2"/>
</dbReference>